<proteinExistence type="predicted"/>
<reference evidence="6 7" key="1">
    <citation type="submission" date="2024-09" db="EMBL/GenBank/DDBJ databases">
        <title>Draft genome sequence of Candidatus Magnetaquicoccaceae bacterium FCR-1.</title>
        <authorList>
            <person name="Shimoshige H."/>
            <person name="Shimamura S."/>
            <person name="Taoka A."/>
            <person name="Kobayashi H."/>
            <person name="Maekawa T."/>
        </authorList>
    </citation>
    <scope>NUCLEOTIDE SEQUENCE [LARGE SCALE GENOMIC DNA]</scope>
    <source>
        <strain evidence="6 7">FCR-1</strain>
    </source>
</reference>
<name>A0ABQ0C8U8_9PROT</name>
<dbReference type="PANTHER" id="PTHR30222">
    <property type="entry name" value="SPERMIDINE/PUTRESCINE-BINDING PERIPLASMIC PROTEIN"/>
    <property type="match status" value="1"/>
</dbReference>
<dbReference type="SUPFAM" id="SSF53850">
    <property type="entry name" value="Periplasmic binding protein-like II"/>
    <property type="match status" value="1"/>
</dbReference>
<keyword evidence="7" id="KW-1185">Reference proteome</keyword>
<dbReference type="PANTHER" id="PTHR30222:SF17">
    <property type="entry name" value="SPERMIDINE_PUTRESCINE-BINDING PERIPLASMIC PROTEIN"/>
    <property type="match status" value="1"/>
</dbReference>
<gene>
    <name evidence="6" type="primary">potD</name>
    <name evidence="6" type="ORF">SIID45300_01638</name>
</gene>
<evidence type="ECO:0000256" key="1">
    <source>
        <dbReference type="ARBA" id="ARBA00004418"/>
    </source>
</evidence>
<comment type="caution">
    <text evidence="6">The sequence shown here is derived from an EMBL/GenBank/DDBJ whole genome shotgun (WGS) entry which is preliminary data.</text>
</comment>
<evidence type="ECO:0000256" key="4">
    <source>
        <dbReference type="ARBA" id="ARBA00022764"/>
    </source>
</evidence>
<dbReference type="InterPro" id="IPR006311">
    <property type="entry name" value="TAT_signal"/>
</dbReference>
<comment type="subcellular location">
    <subcellularLocation>
        <location evidence="1">Periplasm</location>
    </subcellularLocation>
</comment>
<dbReference type="Gene3D" id="3.40.190.10">
    <property type="entry name" value="Periplasmic binding protein-like II"/>
    <property type="match status" value="2"/>
</dbReference>
<evidence type="ECO:0000313" key="6">
    <source>
        <dbReference type="EMBL" id="GAB0057314.1"/>
    </source>
</evidence>
<dbReference type="InterPro" id="IPR001188">
    <property type="entry name" value="Sperm_putr-bd"/>
</dbReference>
<dbReference type="CDD" id="cd13590">
    <property type="entry name" value="PBP2_PotD_PotF_like"/>
    <property type="match status" value="1"/>
</dbReference>
<protein>
    <submittedName>
        <fullName evidence="6">Spermidine/putrescine transport system substrate</fullName>
    </submittedName>
</protein>
<keyword evidence="3 5" id="KW-0732">Signal</keyword>
<dbReference type="PRINTS" id="PR00909">
    <property type="entry name" value="SPERMDNBNDNG"/>
</dbReference>
<accession>A0ABQ0C8U8</accession>
<dbReference type="Pfam" id="PF13416">
    <property type="entry name" value="SBP_bac_8"/>
    <property type="match status" value="1"/>
</dbReference>
<evidence type="ECO:0000256" key="5">
    <source>
        <dbReference type="SAM" id="SignalP"/>
    </source>
</evidence>
<evidence type="ECO:0000313" key="7">
    <source>
        <dbReference type="Proteomes" id="UP001628193"/>
    </source>
</evidence>
<evidence type="ECO:0000256" key="2">
    <source>
        <dbReference type="ARBA" id="ARBA00022448"/>
    </source>
</evidence>
<dbReference type="PROSITE" id="PS51318">
    <property type="entry name" value="TAT"/>
    <property type="match status" value="1"/>
</dbReference>
<sequence>MKKRVYGRRQVLQGAALGLAGLLLAPQAFAEAKKGELTLLTWPDYIDPEVIAAFEKKQGVTVRLIFFESDQERDQHIVRKGSDAFDVIVVNRAHLPFYAKQGWLTPIDKGGLKQFAHLDPRWVPEVDPAGKLPGIPYFWGNIGLAYRDDKVTNKPESWMDFFRPAEALRGRIQAMESDRELVGMALKALGFSVNSEENVELLAAEALLKEQQPHVMSYRYTDLTVEAPLVKGEAWMAMVFNGDALKLSEFQPAIRYLHPREGSVLWIDDLVIGGGSKRRDLALAFIDHLSEPGMAARNAESLHFATPNRTAMQQVSKAYLNDPIIFPPEEVWGLSETIRPLAPRMQRRVNDIVSRLFQP</sequence>
<dbReference type="InterPro" id="IPR006059">
    <property type="entry name" value="SBP"/>
</dbReference>
<feature type="chain" id="PRO_5046695453" evidence="5">
    <location>
        <begin position="31"/>
        <end position="359"/>
    </location>
</feature>
<organism evidence="6 7">
    <name type="scientific">Candidatus Magnetaquiglobus chichijimensis</name>
    <dbReference type="NCBI Taxonomy" id="3141448"/>
    <lineage>
        <taxon>Bacteria</taxon>
        <taxon>Pseudomonadati</taxon>
        <taxon>Pseudomonadota</taxon>
        <taxon>Magnetococcia</taxon>
        <taxon>Magnetococcales</taxon>
        <taxon>Candidatus Magnetaquicoccaceae</taxon>
        <taxon>Candidatus Magnetaquiglobus</taxon>
    </lineage>
</organism>
<keyword evidence="2" id="KW-0813">Transport</keyword>
<dbReference type="EMBL" id="BAAFGK010000004">
    <property type="protein sequence ID" value="GAB0057314.1"/>
    <property type="molecule type" value="Genomic_DNA"/>
</dbReference>
<feature type="signal peptide" evidence="5">
    <location>
        <begin position="1"/>
        <end position="30"/>
    </location>
</feature>
<evidence type="ECO:0000256" key="3">
    <source>
        <dbReference type="ARBA" id="ARBA00022729"/>
    </source>
</evidence>
<dbReference type="Proteomes" id="UP001628193">
    <property type="component" value="Unassembled WGS sequence"/>
</dbReference>
<keyword evidence="4" id="KW-0574">Periplasm</keyword>
<dbReference type="RefSeq" id="WP_420905014.1">
    <property type="nucleotide sequence ID" value="NZ_BAAFGK010000004.1"/>
</dbReference>